<evidence type="ECO:0000256" key="2">
    <source>
        <dbReference type="ARBA" id="ARBA00022448"/>
    </source>
</evidence>
<dbReference type="OrthoDB" id="7571469at2"/>
<sequence>MLQVLAPVPGTAVAMAEVSDPVFAQGMVGPGAAVRPAARPQDAAAPISGRVAKLHPHAFMVLAESGHGVLVHLGIDTVKLDGAGFEKLVEEGAHVEAGTPVIRWNPADIEAQGLSAIVPVAALDADAAVVGSVADGDVAAGDPLFTWS</sequence>
<keyword evidence="9" id="KW-1185">Reference proteome</keyword>
<keyword evidence="4" id="KW-0808">Transferase</keyword>
<dbReference type="GO" id="GO:0005737">
    <property type="term" value="C:cytoplasm"/>
    <property type="evidence" value="ECO:0007669"/>
    <property type="project" value="UniProtKB-SubCell"/>
</dbReference>
<dbReference type="RefSeq" id="WP_040272110.1">
    <property type="nucleotide sequence ID" value="NZ_JROO01000013.1"/>
</dbReference>
<feature type="domain" description="PTS EIIA type-1" evidence="7">
    <location>
        <begin position="20"/>
        <end position="124"/>
    </location>
</feature>
<dbReference type="Gene3D" id="2.70.70.10">
    <property type="entry name" value="Glucose Permease (Domain IIA)"/>
    <property type="match status" value="1"/>
</dbReference>
<dbReference type="EMBL" id="JROO01000013">
    <property type="protein sequence ID" value="KIH99326.1"/>
    <property type="molecule type" value="Genomic_DNA"/>
</dbReference>
<dbReference type="AlphaFoldDB" id="A0A0C2JD43"/>
<evidence type="ECO:0000256" key="4">
    <source>
        <dbReference type="ARBA" id="ARBA00022679"/>
    </source>
</evidence>
<evidence type="ECO:0000256" key="6">
    <source>
        <dbReference type="ARBA" id="ARBA00022777"/>
    </source>
</evidence>
<evidence type="ECO:0000313" key="8">
    <source>
        <dbReference type="EMBL" id="KIH99326.1"/>
    </source>
</evidence>
<gene>
    <name evidence="8" type="ORF">LP52_08140</name>
</gene>
<keyword evidence="2" id="KW-0813">Transport</keyword>
<dbReference type="PROSITE" id="PS51093">
    <property type="entry name" value="PTS_EIIA_TYPE_1"/>
    <property type="match status" value="1"/>
</dbReference>
<dbReference type="GO" id="GO:0009401">
    <property type="term" value="P:phosphoenolpyruvate-dependent sugar phosphotransferase system"/>
    <property type="evidence" value="ECO:0007669"/>
    <property type="project" value="UniProtKB-KW"/>
</dbReference>
<name>A0A0C2JD43_9ACTN</name>
<dbReference type="InterPro" id="IPR011055">
    <property type="entry name" value="Dup_hybrid_motif"/>
</dbReference>
<keyword evidence="3 8" id="KW-0762">Sugar transport</keyword>
<dbReference type="InterPro" id="IPR050890">
    <property type="entry name" value="PTS_EIIA_component"/>
</dbReference>
<keyword evidence="6" id="KW-0418">Kinase</keyword>
<evidence type="ECO:0000256" key="5">
    <source>
        <dbReference type="ARBA" id="ARBA00022683"/>
    </source>
</evidence>
<dbReference type="Pfam" id="PF00358">
    <property type="entry name" value="PTS_EIIA_1"/>
    <property type="match status" value="1"/>
</dbReference>
<organism evidence="8 9">
    <name type="scientific">Streptomonospora alba</name>
    <dbReference type="NCBI Taxonomy" id="183763"/>
    <lineage>
        <taxon>Bacteria</taxon>
        <taxon>Bacillati</taxon>
        <taxon>Actinomycetota</taxon>
        <taxon>Actinomycetes</taxon>
        <taxon>Streptosporangiales</taxon>
        <taxon>Nocardiopsidaceae</taxon>
        <taxon>Streptomonospora</taxon>
    </lineage>
</organism>
<comment type="subcellular location">
    <subcellularLocation>
        <location evidence="1">Cytoplasm</location>
    </subcellularLocation>
</comment>
<evidence type="ECO:0000256" key="1">
    <source>
        <dbReference type="ARBA" id="ARBA00004496"/>
    </source>
</evidence>
<evidence type="ECO:0000259" key="7">
    <source>
        <dbReference type="PROSITE" id="PS51093"/>
    </source>
</evidence>
<protein>
    <submittedName>
        <fullName evidence="8">PTS glucose transporter subunit IIA</fullName>
    </submittedName>
</protein>
<dbReference type="GO" id="GO:0016301">
    <property type="term" value="F:kinase activity"/>
    <property type="evidence" value="ECO:0007669"/>
    <property type="project" value="UniProtKB-KW"/>
</dbReference>
<dbReference type="PANTHER" id="PTHR45008:SF1">
    <property type="entry name" value="PTS SYSTEM GLUCOSE-SPECIFIC EIIA COMPONENT"/>
    <property type="match status" value="1"/>
</dbReference>
<dbReference type="STRING" id="183763.LP52_08140"/>
<accession>A0A0C2JD43</accession>
<dbReference type="PANTHER" id="PTHR45008">
    <property type="entry name" value="PTS SYSTEM GLUCOSE-SPECIFIC EIIA COMPONENT"/>
    <property type="match status" value="1"/>
</dbReference>
<proteinExistence type="predicted"/>
<reference evidence="9" key="1">
    <citation type="journal article" date="2015" name="Chem. Biol.">
        <title>Structure, bioactivity, and resistance mechanism of streptomonomicin, an unusual lasso Peptide from an understudied halophilic actinomycete.</title>
        <authorList>
            <person name="Metelev M."/>
            <person name="Tietz J.I."/>
            <person name="Melby J.O."/>
            <person name="Blair P.M."/>
            <person name="Zhu L."/>
            <person name="Livnat I."/>
            <person name="Severinov K."/>
            <person name="Mitchell D.A."/>
        </authorList>
    </citation>
    <scope>NUCLEOTIDE SEQUENCE [LARGE SCALE GENOMIC DNA]</scope>
    <source>
        <strain evidence="9">YIM 90003</strain>
    </source>
</reference>
<comment type="caution">
    <text evidence="8">The sequence shown here is derived from an EMBL/GenBank/DDBJ whole genome shotgun (WGS) entry which is preliminary data.</text>
</comment>
<dbReference type="Proteomes" id="UP000031675">
    <property type="component" value="Unassembled WGS sequence"/>
</dbReference>
<evidence type="ECO:0000256" key="3">
    <source>
        <dbReference type="ARBA" id="ARBA00022597"/>
    </source>
</evidence>
<dbReference type="SUPFAM" id="SSF51261">
    <property type="entry name" value="Duplicated hybrid motif"/>
    <property type="match status" value="1"/>
</dbReference>
<dbReference type="PROSITE" id="PS00371">
    <property type="entry name" value="PTS_EIIA_TYPE_1_HIS"/>
    <property type="match status" value="1"/>
</dbReference>
<dbReference type="InterPro" id="IPR001127">
    <property type="entry name" value="PTS_EIIA_1_perm"/>
</dbReference>
<keyword evidence="5" id="KW-0598">Phosphotransferase system</keyword>
<evidence type="ECO:0000313" key="9">
    <source>
        <dbReference type="Proteomes" id="UP000031675"/>
    </source>
</evidence>